<evidence type="ECO:0008006" key="6">
    <source>
        <dbReference type="Google" id="ProtNLM"/>
    </source>
</evidence>
<proteinExistence type="predicted"/>
<evidence type="ECO:0000313" key="3">
    <source>
        <dbReference type="EMBL" id="CAB3257522.1"/>
    </source>
</evidence>
<dbReference type="Proteomes" id="UP000494256">
    <property type="component" value="Unassembled WGS sequence"/>
</dbReference>
<dbReference type="Pfam" id="PF15868">
    <property type="entry name" value="MBF2"/>
    <property type="match status" value="1"/>
</dbReference>
<sequence>MQPKQLLFCVTITITLFTSVLCSTYFFGDKTNNSRLIHAANVRYEAIPLLKRVKLFTYNGAIPIKSISCYDHQNSEASINITEGGIGFKHVTLRMKSQRSYRLDYAIEIYG</sequence>
<protein>
    <recommendedName>
        <fullName evidence="6">Salivary secreted peptide</fullName>
    </recommendedName>
</protein>
<dbReference type="AlphaFoldDB" id="A0A8S0ZMA3"/>
<reference evidence="4 5" key="1">
    <citation type="submission" date="2020-04" db="EMBL/GenBank/DDBJ databases">
        <authorList>
            <person name="Wallbank WR R."/>
            <person name="Pardo Diaz C."/>
            <person name="Kozak K."/>
            <person name="Martin S."/>
            <person name="Jiggins C."/>
            <person name="Moest M."/>
            <person name="Warren A I."/>
            <person name="Byers J.R.P. K."/>
            <person name="Montejo-Kovacevich G."/>
            <person name="Yen C E."/>
        </authorList>
    </citation>
    <scope>NUCLEOTIDE SEQUENCE [LARGE SCALE GENOMIC DNA]</scope>
</reference>
<name>A0A8S0ZMA3_ARCPL</name>
<dbReference type="EMBL" id="CADEBD010000293">
    <property type="protein sequence ID" value="CAB3233790.1"/>
    <property type="molecule type" value="Genomic_DNA"/>
</dbReference>
<dbReference type="EMBL" id="CADEBC010000591">
    <property type="protein sequence ID" value="CAB3257522.1"/>
    <property type="molecule type" value="Genomic_DNA"/>
</dbReference>
<accession>A0A8S0ZMA3</accession>
<dbReference type="InterPro" id="IPR031734">
    <property type="entry name" value="MBF2"/>
</dbReference>
<dbReference type="OrthoDB" id="6861720at2759"/>
<dbReference type="Proteomes" id="UP000494106">
    <property type="component" value="Unassembled WGS sequence"/>
</dbReference>
<evidence type="ECO:0000256" key="1">
    <source>
        <dbReference type="SAM" id="SignalP"/>
    </source>
</evidence>
<evidence type="ECO:0000313" key="4">
    <source>
        <dbReference type="Proteomes" id="UP000494106"/>
    </source>
</evidence>
<organism evidence="2 5">
    <name type="scientific">Arctia plantaginis</name>
    <name type="common">Wood tiger moth</name>
    <name type="synonym">Phalaena plantaginis</name>
    <dbReference type="NCBI Taxonomy" id="874455"/>
    <lineage>
        <taxon>Eukaryota</taxon>
        <taxon>Metazoa</taxon>
        <taxon>Ecdysozoa</taxon>
        <taxon>Arthropoda</taxon>
        <taxon>Hexapoda</taxon>
        <taxon>Insecta</taxon>
        <taxon>Pterygota</taxon>
        <taxon>Neoptera</taxon>
        <taxon>Endopterygota</taxon>
        <taxon>Lepidoptera</taxon>
        <taxon>Glossata</taxon>
        <taxon>Ditrysia</taxon>
        <taxon>Noctuoidea</taxon>
        <taxon>Erebidae</taxon>
        <taxon>Arctiinae</taxon>
        <taxon>Arctia</taxon>
    </lineage>
</organism>
<keyword evidence="4" id="KW-1185">Reference proteome</keyword>
<feature type="chain" id="PRO_5036434260" description="Salivary secreted peptide" evidence="1">
    <location>
        <begin position="23"/>
        <end position="111"/>
    </location>
</feature>
<evidence type="ECO:0000313" key="5">
    <source>
        <dbReference type="Proteomes" id="UP000494256"/>
    </source>
</evidence>
<feature type="signal peptide" evidence="1">
    <location>
        <begin position="1"/>
        <end position="22"/>
    </location>
</feature>
<comment type="caution">
    <text evidence="2">The sequence shown here is derived from an EMBL/GenBank/DDBJ whole genome shotgun (WGS) entry which is preliminary data.</text>
</comment>
<evidence type="ECO:0000313" key="2">
    <source>
        <dbReference type="EMBL" id="CAB3233790.1"/>
    </source>
</evidence>
<keyword evidence="1" id="KW-0732">Signal</keyword>
<gene>
    <name evidence="3" type="ORF">APLA_LOCUS16040</name>
    <name evidence="2" type="ORF">APLA_LOCUS6237</name>
</gene>